<gene>
    <name evidence="1" type="ORF">GM658_19830</name>
</gene>
<dbReference type="RefSeq" id="WP_155455794.1">
    <property type="nucleotide sequence ID" value="NZ_WNKX01000017.1"/>
</dbReference>
<protein>
    <submittedName>
        <fullName evidence="1">DUF4404 family protein</fullName>
    </submittedName>
</protein>
<dbReference type="Pfam" id="PF14357">
    <property type="entry name" value="DUF4404"/>
    <property type="match status" value="1"/>
</dbReference>
<proteinExistence type="predicted"/>
<accession>A0A6L6QL48</accession>
<comment type="caution">
    <text evidence="1">The sequence shown here is derived from an EMBL/GenBank/DDBJ whole genome shotgun (WGS) entry which is preliminary data.</text>
</comment>
<reference evidence="1 2" key="1">
    <citation type="submission" date="2019-11" db="EMBL/GenBank/DDBJ databases">
        <title>Type strains purchased from KCTC, JCM and DSMZ.</title>
        <authorList>
            <person name="Lu H."/>
        </authorList>
    </citation>
    <scope>NUCLEOTIDE SEQUENCE [LARGE SCALE GENOMIC DNA]</scope>
    <source>
        <strain evidence="1 2">JCM 31587</strain>
    </source>
</reference>
<dbReference type="AlphaFoldDB" id="A0A6L6QL48"/>
<dbReference type="Proteomes" id="UP000472320">
    <property type="component" value="Unassembled WGS sequence"/>
</dbReference>
<keyword evidence="2" id="KW-1185">Reference proteome</keyword>
<dbReference type="InterPro" id="IPR025516">
    <property type="entry name" value="DUF4404"/>
</dbReference>
<sequence>MDTKLKETLRQLHASLAHHGPVDDELMVLLRQLDSDIKQILDQPAEPEGGTSTYGLAERTQEITAQFAAKHPALEPTLRELTRILGNMGI</sequence>
<dbReference type="EMBL" id="WNKX01000017">
    <property type="protein sequence ID" value="MTW12860.1"/>
    <property type="molecule type" value="Genomic_DNA"/>
</dbReference>
<evidence type="ECO:0000313" key="2">
    <source>
        <dbReference type="Proteomes" id="UP000472320"/>
    </source>
</evidence>
<evidence type="ECO:0000313" key="1">
    <source>
        <dbReference type="EMBL" id="MTW12860.1"/>
    </source>
</evidence>
<name>A0A6L6QL48_9BURK</name>
<organism evidence="1 2">
    <name type="scientific">Massilia eburnea</name>
    <dbReference type="NCBI Taxonomy" id="1776165"/>
    <lineage>
        <taxon>Bacteria</taxon>
        <taxon>Pseudomonadati</taxon>
        <taxon>Pseudomonadota</taxon>
        <taxon>Betaproteobacteria</taxon>
        <taxon>Burkholderiales</taxon>
        <taxon>Oxalobacteraceae</taxon>
        <taxon>Telluria group</taxon>
        <taxon>Massilia</taxon>
    </lineage>
</organism>
<dbReference type="OrthoDB" id="8779496at2"/>